<proteinExistence type="predicted"/>
<feature type="region of interest" description="Disordered" evidence="1">
    <location>
        <begin position="1"/>
        <end position="29"/>
    </location>
</feature>
<feature type="transmembrane region" description="Helical" evidence="2">
    <location>
        <begin position="182"/>
        <end position="211"/>
    </location>
</feature>
<dbReference type="RefSeq" id="WP_052290128.1">
    <property type="nucleotide sequence ID" value="NZ_JTJC03000007.1"/>
</dbReference>
<sequence>MSDPHSFQENPSSDLTTSQQSERSPGKSAPPLAMVETAFLASTASLIYFINFYFPLGPLLRIFFAIPVAIVYLRWSARAGWMAAGVSGLLLAVLMGPIPSLLYVMPYGVMGVLLGAAWRRQSPWIVSVALGTLLGAIGFFFRFWLMSIWSGRDLWVYLIVEVTELAEWIFDKLGLLLQPSMLVIQVLALALVLVSNLVYLFVVHLVAWLLLDRLGNPIPRPPRWVQVLMDYE</sequence>
<keyword evidence="2" id="KW-0812">Transmembrane</keyword>
<dbReference type="Proteomes" id="UP000031532">
    <property type="component" value="Unassembled WGS sequence"/>
</dbReference>
<dbReference type="PANTHER" id="PTHR37185:SF3">
    <property type="entry name" value="MEMBRANE PROTEIN"/>
    <property type="match status" value="1"/>
</dbReference>
<feature type="transmembrane region" description="Helical" evidence="2">
    <location>
        <begin position="56"/>
        <end position="73"/>
    </location>
</feature>
<evidence type="ECO:0000313" key="4">
    <source>
        <dbReference type="Proteomes" id="UP000031532"/>
    </source>
</evidence>
<feature type="compositionally biased region" description="Polar residues" evidence="1">
    <location>
        <begin position="1"/>
        <end position="23"/>
    </location>
</feature>
<keyword evidence="4" id="KW-1185">Reference proteome</keyword>
<accession>A0A9X5EAL0</accession>
<dbReference type="InterPro" id="IPR018710">
    <property type="entry name" value="DUF2232"/>
</dbReference>
<comment type="caution">
    <text evidence="3">The sequence shown here is derived from an EMBL/GenBank/DDBJ whole genome shotgun (WGS) entry which is preliminary data.</text>
</comment>
<gene>
    <name evidence="3" type="ORF">QH73_0021365</name>
</gene>
<dbReference type="Pfam" id="PF09991">
    <property type="entry name" value="DUF2232"/>
    <property type="match status" value="1"/>
</dbReference>
<dbReference type="PANTHER" id="PTHR37185">
    <property type="entry name" value="MEMBRANE PROTEIN"/>
    <property type="match status" value="1"/>
</dbReference>
<feature type="transmembrane region" description="Helical" evidence="2">
    <location>
        <begin position="32"/>
        <end position="50"/>
    </location>
</feature>
<protein>
    <submittedName>
        <fullName evidence="3">DUF2232 domain-containing protein</fullName>
    </submittedName>
</protein>
<feature type="transmembrane region" description="Helical" evidence="2">
    <location>
        <begin position="80"/>
        <end position="104"/>
    </location>
</feature>
<evidence type="ECO:0000256" key="1">
    <source>
        <dbReference type="SAM" id="MobiDB-lite"/>
    </source>
</evidence>
<keyword evidence="2" id="KW-0472">Membrane</keyword>
<organism evidence="3 4">
    <name type="scientific">Scytonema millei VB511283</name>
    <dbReference type="NCBI Taxonomy" id="1245923"/>
    <lineage>
        <taxon>Bacteria</taxon>
        <taxon>Bacillati</taxon>
        <taxon>Cyanobacteriota</taxon>
        <taxon>Cyanophyceae</taxon>
        <taxon>Nostocales</taxon>
        <taxon>Scytonemataceae</taxon>
        <taxon>Scytonema</taxon>
    </lineage>
</organism>
<keyword evidence="2" id="KW-1133">Transmembrane helix</keyword>
<dbReference type="AlphaFoldDB" id="A0A9X5EAL0"/>
<name>A0A9X5EAL0_9CYAN</name>
<feature type="transmembrane region" description="Helical" evidence="2">
    <location>
        <begin position="124"/>
        <end position="145"/>
    </location>
</feature>
<dbReference type="OrthoDB" id="508722at2"/>
<evidence type="ECO:0000256" key="2">
    <source>
        <dbReference type="SAM" id="Phobius"/>
    </source>
</evidence>
<evidence type="ECO:0000313" key="3">
    <source>
        <dbReference type="EMBL" id="NHC37152.1"/>
    </source>
</evidence>
<dbReference type="EMBL" id="JTJC03000007">
    <property type="protein sequence ID" value="NHC37152.1"/>
    <property type="molecule type" value="Genomic_DNA"/>
</dbReference>
<reference evidence="3 4" key="1">
    <citation type="journal article" date="2015" name="Genome Announc.">
        <title>Draft Genome Sequence of the Terrestrial Cyanobacterium Scytonema millei VB511283, Isolated from Eastern India.</title>
        <authorList>
            <person name="Sen D."/>
            <person name="Chandrababunaidu M.M."/>
            <person name="Singh D."/>
            <person name="Sanghi N."/>
            <person name="Ghorai A."/>
            <person name="Mishra G.P."/>
            <person name="Madduluri M."/>
            <person name="Adhikary S.P."/>
            <person name="Tripathy S."/>
        </authorList>
    </citation>
    <scope>NUCLEOTIDE SEQUENCE [LARGE SCALE GENOMIC DNA]</scope>
    <source>
        <strain evidence="3 4">VB511283</strain>
    </source>
</reference>